<dbReference type="InterPro" id="IPR015943">
    <property type="entry name" value="WD40/YVTN_repeat-like_dom_sf"/>
</dbReference>
<feature type="domain" description="PDZ" evidence="9">
    <location>
        <begin position="728"/>
        <end position="790"/>
    </location>
</feature>
<dbReference type="InterPro" id="IPR036034">
    <property type="entry name" value="PDZ_sf"/>
</dbReference>
<dbReference type="GO" id="GO:0006508">
    <property type="term" value="P:proteolysis"/>
    <property type="evidence" value="ECO:0007669"/>
    <property type="project" value="UniProtKB-KW"/>
</dbReference>
<evidence type="ECO:0000259" key="9">
    <source>
        <dbReference type="PROSITE" id="PS50106"/>
    </source>
</evidence>
<accession>A0ABQ0ZEZ8</accession>
<organism evidence="10 11">
    <name type="scientific">Prolixibacter denitrificans</name>
    <dbReference type="NCBI Taxonomy" id="1541063"/>
    <lineage>
        <taxon>Bacteria</taxon>
        <taxon>Pseudomonadati</taxon>
        <taxon>Bacteroidota</taxon>
        <taxon>Bacteroidia</taxon>
        <taxon>Marinilabiliales</taxon>
        <taxon>Prolixibacteraceae</taxon>
        <taxon>Prolixibacter</taxon>
    </lineage>
</organism>
<dbReference type="Pfam" id="PF26550">
    <property type="entry name" value="Tricorn_2nd"/>
    <property type="match status" value="1"/>
</dbReference>
<dbReference type="GO" id="GO:0008233">
    <property type="term" value="F:peptidase activity"/>
    <property type="evidence" value="ECO:0007669"/>
    <property type="project" value="UniProtKB-KW"/>
</dbReference>
<proteinExistence type="inferred from homology"/>
<evidence type="ECO:0000256" key="1">
    <source>
        <dbReference type="ARBA" id="ARBA00004496"/>
    </source>
</evidence>
<dbReference type="Gene3D" id="3.90.226.10">
    <property type="entry name" value="2-enoyl-CoA Hydratase, Chain A, domain 1"/>
    <property type="match status" value="1"/>
</dbReference>
<evidence type="ECO:0000256" key="2">
    <source>
        <dbReference type="ARBA" id="ARBA00008524"/>
    </source>
</evidence>
<keyword evidence="4 7" id="KW-0645">Protease</keyword>
<dbReference type="SUPFAM" id="SSF50156">
    <property type="entry name" value="PDZ domain-like"/>
    <property type="match status" value="1"/>
</dbReference>
<dbReference type="Gene3D" id="2.130.10.10">
    <property type="entry name" value="YVTN repeat-like/Quinoprotein amine dehydrogenase"/>
    <property type="match status" value="1"/>
</dbReference>
<dbReference type="Gene3D" id="3.30.750.44">
    <property type="match status" value="1"/>
</dbReference>
<dbReference type="Gene3D" id="2.30.42.10">
    <property type="match status" value="1"/>
</dbReference>
<feature type="region of interest" description="Disordered" evidence="8">
    <location>
        <begin position="517"/>
        <end position="541"/>
    </location>
</feature>
<dbReference type="InterPro" id="IPR029045">
    <property type="entry name" value="ClpP/crotonase-like_dom_sf"/>
</dbReference>
<evidence type="ECO:0000313" key="11">
    <source>
        <dbReference type="Proteomes" id="UP000396862"/>
    </source>
</evidence>
<dbReference type="Pfam" id="PF14684">
    <property type="entry name" value="Tricorn_C1"/>
    <property type="match status" value="1"/>
</dbReference>
<keyword evidence="3 7" id="KW-0963">Cytoplasm</keyword>
<dbReference type="EC" id="3.4.21.-" evidence="7"/>
<dbReference type="Pfam" id="PF26549">
    <property type="entry name" value="Tricorn_N"/>
    <property type="match status" value="1"/>
</dbReference>
<dbReference type="PANTHER" id="PTHR43253">
    <property type="entry name" value="TRICORN PROTEASE HOMOLOG 2-RELATED"/>
    <property type="match status" value="1"/>
</dbReference>
<dbReference type="Pfam" id="PF03572">
    <property type="entry name" value="Peptidase_S41"/>
    <property type="match status" value="1"/>
</dbReference>
<dbReference type="PROSITE" id="PS50106">
    <property type="entry name" value="PDZ"/>
    <property type="match status" value="1"/>
</dbReference>
<evidence type="ECO:0000256" key="3">
    <source>
        <dbReference type="ARBA" id="ARBA00022490"/>
    </source>
</evidence>
<keyword evidence="5 7" id="KW-0378">Hydrolase</keyword>
<dbReference type="SUPFAM" id="SSF69304">
    <property type="entry name" value="Tricorn protease N-terminal domain"/>
    <property type="match status" value="1"/>
</dbReference>
<comment type="similarity">
    <text evidence="2 7">Belongs to the peptidase S41B family.</text>
</comment>
<keyword evidence="6 7" id="KW-0720">Serine protease</keyword>
<dbReference type="Gene3D" id="2.120.10.60">
    <property type="entry name" value="Tricorn protease N-terminal domain"/>
    <property type="match status" value="1"/>
</dbReference>
<evidence type="ECO:0000256" key="7">
    <source>
        <dbReference type="PIRNR" id="PIRNR036421"/>
    </source>
</evidence>
<evidence type="ECO:0000313" key="10">
    <source>
        <dbReference type="EMBL" id="GET20004.1"/>
    </source>
</evidence>
<dbReference type="PIRSF" id="PIRSF036421">
    <property type="entry name" value="Tricorn_protease"/>
    <property type="match status" value="1"/>
</dbReference>
<dbReference type="EMBL" id="BLAU01000001">
    <property type="protein sequence ID" value="GET20004.1"/>
    <property type="molecule type" value="Genomic_DNA"/>
</dbReference>
<dbReference type="PANTHER" id="PTHR43253:SF1">
    <property type="entry name" value="TRICORN PROTEASE HOMOLOG 2-RELATED"/>
    <property type="match status" value="1"/>
</dbReference>
<dbReference type="InterPro" id="IPR005151">
    <property type="entry name" value="Tail-specific_protease"/>
</dbReference>
<keyword evidence="11" id="KW-1185">Reference proteome</keyword>
<dbReference type="InterPro" id="IPR001478">
    <property type="entry name" value="PDZ"/>
</dbReference>
<protein>
    <recommendedName>
        <fullName evidence="7">Tricorn protease homolog</fullName>
        <ecNumber evidence="7">3.4.21.-</ecNumber>
    </recommendedName>
</protein>
<dbReference type="CDD" id="cd07562">
    <property type="entry name" value="Peptidase_S41_TRI"/>
    <property type="match status" value="1"/>
</dbReference>
<dbReference type="SUPFAM" id="SSF82171">
    <property type="entry name" value="DPP6 N-terminal domain-like"/>
    <property type="match status" value="1"/>
</dbReference>
<evidence type="ECO:0000256" key="8">
    <source>
        <dbReference type="SAM" id="MobiDB-lite"/>
    </source>
</evidence>
<dbReference type="Proteomes" id="UP000396862">
    <property type="component" value="Unassembled WGS sequence"/>
</dbReference>
<name>A0ABQ0ZEZ8_9BACT</name>
<dbReference type="SMART" id="SM00245">
    <property type="entry name" value="TSPc"/>
    <property type="match status" value="1"/>
</dbReference>
<dbReference type="InterPro" id="IPR028204">
    <property type="entry name" value="Tricorn_C1"/>
</dbReference>
<feature type="compositionally biased region" description="Basic and acidic residues" evidence="8">
    <location>
        <begin position="518"/>
        <end position="541"/>
    </location>
</feature>
<dbReference type="InterPro" id="IPR029414">
    <property type="entry name" value="Tricorn_PDZ"/>
</dbReference>
<comment type="caution">
    <text evidence="10">The sequence shown here is derived from an EMBL/GenBank/DDBJ whole genome shotgun (WGS) entry which is preliminary data.</text>
</comment>
<comment type="subcellular location">
    <subcellularLocation>
        <location evidence="1 7">Cytoplasm</location>
    </subcellularLocation>
</comment>
<dbReference type="SUPFAM" id="SSF52096">
    <property type="entry name" value="ClpP/crotonase"/>
    <property type="match status" value="1"/>
</dbReference>
<evidence type="ECO:0000256" key="5">
    <source>
        <dbReference type="ARBA" id="ARBA00022801"/>
    </source>
</evidence>
<evidence type="ECO:0000256" key="6">
    <source>
        <dbReference type="ARBA" id="ARBA00022825"/>
    </source>
</evidence>
<reference evidence="10 11" key="1">
    <citation type="submission" date="2019-10" db="EMBL/GenBank/DDBJ databases">
        <title>Prolixibacter strains distinguished by the presence of nitrate reductase genes were adept at nitrate-dependent anaerobic corrosion of metallic iron and carbon steel.</title>
        <authorList>
            <person name="Iino T."/>
            <person name="Shono N."/>
            <person name="Ito K."/>
            <person name="Nakamura R."/>
            <person name="Sueoka K."/>
            <person name="Harayama S."/>
            <person name="Ohkuma M."/>
        </authorList>
    </citation>
    <scope>NUCLEOTIDE SEQUENCE [LARGE SCALE GENOMIC DNA]</scope>
    <source>
        <strain evidence="10 11">MIC1-1</strain>
    </source>
</reference>
<dbReference type="Pfam" id="PF14685">
    <property type="entry name" value="PDZ_Tricorn"/>
    <property type="match status" value="1"/>
</dbReference>
<comment type="function">
    <text evidence="7">Degrades oligopeptides.</text>
</comment>
<evidence type="ECO:0000256" key="4">
    <source>
        <dbReference type="ARBA" id="ARBA00022670"/>
    </source>
</evidence>
<gene>
    <name evidence="10" type="ORF">JCM18694_02500</name>
</gene>
<sequence length="1051" mass="118936">MFRFPDVSAKNIVFSYAGDLWVVAKEGGVAHRLSSPKGEELFAKFSPDGSEIAYSASYDDNRDVYVIPTMGGVPKRLTFDSGTDRTVGWTPDGKSVLFASSRESGRQRFNQLYTIAATGGEATKLPLPYGDFASYSPDGTKLALNYKSRVFRTWKRYRGGWAPDIYIFDLKDFSSKNITRDDGSDEFPMWHGNKVYYLSDRGEAERYNIWVYDIATDKSTQLTHFTDYDVHFPSLGPDDIVFEADGNLYLMDLKDDQYHEVNVKVVTDELEVMPKQEKVKDLMQSADIAPDGNRALVMARGDLFSVPAEHGVVSDLTQSSGSAERFGAWSPDGKTIAYWSDASGEYNLMLKNVETGEAKKVTDFTSGYRYHLYWSPDSKKIAFIDQAMNISYFDIPSNKVVSVDKGLWMYQGALQSFSCSWSPDSRWLTYDRGLDNRNDAIFIYDTQNKIKHQVTSGHYDDHNPVFGADGKYLFLFTGRSFKPQYSDLDNTFIYPKTTEIAAIPLRKDIPSAVAPRNDVVDLSKKENGDDEENDKKEDAGKEVKSVSIDFDNFEERLAILPPDANDYSGLSAKDGKIFYQTEVDAGKETEHPVKYYDLKKREEKTVVEDADGYRLSANGKKMLVRKGDNLYIIKPEPEQKLEKALPLDEMVMTVNPRAEWRQIFNDVWRFERDFFYDKHMHGVDWNAQKVKYGKLLDDAVTRWDVNYVLGELIGELSSSHTYRGGGDLANAKKTNTGYLGVNWEADGKYYRIKKIIDGAPWDSEVRSPLSAPDLRVHAGDYILSVNGRPITTDKEPYEAFQGLADKTVELMVNSKPDMQTARKIVVKTLSSESRLRNLAWIEAKREKVDKATDGKVGYIYVRSTGIDGQNDLVRQYMAQWNKEGLIIDERFNSGGQIPDRFIELLNRKNLAYFAVRDGKDWSWPPKANFGPKVMLINGWSGSGGDAFPDFFRKAGLGPLIGTRTWGGLIGITGAPELIDGGYVTIPTFRMYNPDGSWFKEGHGVDPDIVVKENLTKEAKGDDPQLDRAIEWVNNKLKDYKGKPEHAPYEKR</sequence>
<dbReference type="InterPro" id="IPR012393">
    <property type="entry name" value="Tricorn_protease"/>
</dbReference>